<organism evidence="2 3">
    <name type="scientific">Oryza meyeriana var. granulata</name>
    <dbReference type="NCBI Taxonomy" id="110450"/>
    <lineage>
        <taxon>Eukaryota</taxon>
        <taxon>Viridiplantae</taxon>
        <taxon>Streptophyta</taxon>
        <taxon>Embryophyta</taxon>
        <taxon>Tracheophyta</taxon>
        <taxon>Spermatophyta</taxon>
        <taxon>Magnoliopsida</taxon>
        <taxon>Liliopsida</taxon>
        <taxon>Poales</taxon>
        <taxon>Poaceae</taxon>
        <taxon>BOP clade</taxon>
        <taxon>Oryzoideae</taxon>
        <taxon>Oryzeae</taxon>
        <taxon>Oryzinae</taxon>
        <taxon>Oryza</taxon>
        <taxon>Oryza meyeriana</taxon>
    </lineage>
</organism>
<feature type="compositionally biased region" description="Low complexity" evidence="1">
    <location>
        <begin position="13"/>
        <end position="39"/>
    </location>
</feature>
<evidence type="ECO:0000313" key="2">
    <source>
        <dbReference type="EMBL" id="KAF0905042.1"/>
    </source>
</evidence>
<name>A0A6G1CY45_9ORYZ</name>
<evidence type="ECO:0000313" key="3">
    <source>
        <dbReference type="Proteomes" id="UP000479710"/>
    </source>
</evidence>
<feature type="region of interest" description="Disordered" evidence="1">
    <location>
        <begin position="349"/>
        <end position="383"/>
    </location>
</feature>
<comment type="caution">
    <text evidence="2">The sequence shown here is derived from an EMBL/GenBank/DDBJ whole genome shotgun (WGS) entry which is preliminary data.</text>
</comment>
<reference evidence="2 3" key="1">
    <citation type="submission" date="2019-11" db="EMBL/GenBank/DDBJ databases">
        <title>Whole genome sequence of Oryza granulata.</title>
        <authorList>
            <person name="Li W."/>
        </authorList>
    </citation>
    <scope>NUCLEOTIDE SEQUENCE [LARGE SCALE GENOMIC DNA]</scope>
    <source>
        <strain evidence="3">cv. Menghai</strain>
        <tissue evidence="2">Leaf</tissue>
    </source>
</reference>
<feature type="compositionally biased region" description="Pro residues" evidence="1">
    <location>
        <begin position="1"/>
        <end position="12"/>
    </location>
</feature>
<dbReference type="Proteomes" id="UP000479710">
    <property type="component" value="Unassembled WGS sequence"/>
</dbReference>
<feature type="compositionally biased region" description="Basic and acidic residues" evidence="1">
    <location>
        <begin position="51"/>
        <end position="82"/>
    </location>
</feature>
<proteinExistence type="predicted"/>
<feature type="region of interest" description="Disordered" evidence="1">
    <location>
        <begin position="1"/>
        <end position="84"/>
    </location>
</feature>
<gene>
    <name evidence="2" type="ORF">E2562_000852</name>
</gene>
<feature type="region of interest" description="Disordered" evidence="1">
    <location>
        <begin position="440"/>
        <end position="567"/>
    </location>
</feature>
<dbReference type="AlphaFoldDB" id="A0A6G1CY45"/>
<dbReference type="OrthoDB" id="644317at2759"/>
<dbReference type="EMBL" id="SPHZ02000007">
    <property type="protein sequence ID" value="KAF0905042.1"/>
    <property type="molecule type" value="Genomic_DNA"/>
</dbReference>
<protein>
    <submittedName>
        <fullName evidence="2">Uncharacterized protein</fullName>
    </submittedName>
</protein>
<feature type="compositionally biased region" description="Polar residues" evidence="1">
    <location>
        <begin position="516"/>
        <end position="529"/>
    </location>
</feature>
<keyword evidence="3" id="KW-1185">Reference proteome</keyword>
<evidence type="ECO:0000256" key="1">
    <source>
        <dbReference type="SAM" id="MobiDB-lite"/>
    </source>
</evidence>
<sequence length="608" mass="64999">MGEPAPPEPSEPNPSKSNDAMANDATASDGTASDDTASDQISEEQEGSPVHPDDLLEARESPQRSPQRDDARPRPPRVDYTRYKTTGMRRLRQVPEANWFPTARDPHGTLGNIRLWTRVQKDINLAMRDKMGPGQTGLSEHQALQWTSLNAAAKGFDGTLIARKGVKEGVTTVMQWVLYHLFNRQRFDIIDLMLAEMEDVIYSAIGCQLPYGPYLFALLQTTELVNIVSYRMLPCTISTYSPASTTDRRHGDKALLVRAAGVPAANGVEEEAPRVDIPVVLASLRRQHYSSLPVGRDHVESSSSRSSDFECTVLRELTSLCSQFERHTKYVPRMMHDMWEQVQDLKETIGLPRSTPPMPRASSDRSPQEPPCPPTSTDMPTSAGVAAPFSAAVEQLTPLTGATEEDPATAGEATPASIVLPTIEDNTTVAAEVSSTAFADVDKAAGQPTPLTGATEDHLPTEEDPASTAEGDTTAPAEVSASAFPDVDEAAGRPTLLTGATEDRTPVEEDPAGTTKGDTTAPSEVSPTTIADADEAAGRPTPLTGVTEDCAPIAKDPATTTERAPTSVVVATTEEDTTAMAEVSSTIVAETDDPIATVDLAASTIVDD</sequence>
<accession>A0A6G1CY45</accession>